<proteinExistence type="predicted"/>
<dbReference type="AlphaFoldDB" id="A0A811Q733"/>
<dbReference type="OrthoDB" id="1908018at2759"/>
<evidence type="ECO:0000313" key="3">
    <source>
        <dbReference type="EMBL" id="CAD6253032.1"/>
    </source>
</evidence>
<comment type="caution">
    <text evidence="3">The sequence shown here is derived from an EMBL/GenBank/DDBJ whole genome shotgun (WGS) entry which is preliminary data.</text>
</comment>
<evidence type="ECO:0000256" key="1">
    <source>
        <dbReference type="SAM" id="MobiDB-lite"/>
    </source>
</evidence>
<dbReference type="Pfam" id="PF03101">
    <property type="entry name" value="FAR1"/>
    <property type="match status" value="1"/>
</dbReference>
<dbReference type="Proteomes" id="UP000604825">
    <property type="component" value="Unassembled WGS sequence"/>
</dbReference>
<gene>
    <name evidence="3" type="ORF">NCGR_LOCUS36676</name>
</gene>
<evidence type="ECO:0000313" key="4">
    <source>
        <dbReference type="Proteomes" id="UP000604825"/>
    </source>
</evidence>
<sequence>MDNRVEDEHEEEMDFHLGTADDSSSDDENTSSNSSLSSMGKDIGGDAQRDALGDGNCSYEKDIFTRMAAGAEMNNTLDEYWEIVKKTFATEGEAYIFYNKYARDKGFSAGKQKVRRAKHSGQLLFRRFLCSREDERETKWLERRI</sequence>
<protein>
    <recommendedName>
        <fullName evidence="2">FAR1 domain-containing protein</fullName>
    </recommendedName>
</protein>
<evidence type="ECO:0000259" key="2">
    <source>
        <dbReference type="Pfam" id="PF03101"/>
    </source>
</evidence>
<feature type="region of interest" description="Disordered" evidence="1">
    <location>
        <begin position="1"/>
        <end position="51"/>
    </location>
</feature>
<organism evidence="3 4">
    <name type="scientific">Miscanthus lutarioriparius</name>
    <dbReference type="NCBI Taxonomy" id="422564"/>
    <lineage>
        <taxon>Eukaryota</taxon>
        <taxon>Viridiplantae</taxon>
        <taxon>Streptophyta</taxon>
        <taxon>Embryophyta</taxon>
        <taxon>Tracheophyta</taxon>
        <taxon>Spermatophyta</taxon>
        <taxon>Magnoliopsida</taxon>
        <taxon>Liliopsida</taxon>
        <taxon>Poales</taxon>
        <taxon>Poaceae</taxon>
        <taxon>PACMAD clade</taxon>
        <taxon>Panicoideae</taxon>
        <taxon>Andropogonodae</taxon>
        <taxon>Andropogoneae</taxon>
        <taxon>Saccharinae</taxon>
        <taxon>Miscanthus</taxon>
    </lineage>
</organism>
<accession>A0A811Q733</accession>
<reference evidence="3" key="1">
    <citation type="submission" date="2020-10" db="EMBL/GenBank/DDBJ databases">
        <authorList>
            <person name="Han B."/>
            <person name="Lu T."/>
            <person name="Zhao Q."/>
            <person name="Huang X."/>
            <person name="Zhao Y."/>
        </authorList>
    </citation>
    <scope>NUCLEOTIDE SEQUENCE</scope>
</reference>
<dbReference type="InterPro" id="IPR004330">
    <property type="entry name" value="FAR1_DNA_bnd_dom"/>
</dbReference>
<keyword evidence="4" id="KW-1185">Reference proteome</keyword>
<feature type="domain" description="FAR1" evidence="2">
    <location>
        <begin position="97"/>
        <end position="138"/>
    </location>
</feature>
<dbReference type="EMBL" id="CAJGYO010000009">
    <property type="protein sequence ID" value="CAD6253032.1"/>
    <property type="molecule type" value="Genomic_DNA"/>
</dbReference>
<name>A0A811Q733_9POAL</name>
<dbReference type="PANTHER" id="PTHR46328">
    <property type="entry name" value="FAR-RED IMPAIRED RESPONSIVE (FAR1) FAMILY PROTEIN-RELATED"/>
    <property type="match status" value="1"/>
</dbReference>